<evidence type="ECO:0000313" key="2">
    <source>
        <dbReference type="EMBL" id="KAK4681043.1"/>
    </source>
</evidence>
<keyword evidence="3" id="KW-1185">Reference proteome</keyword>
<name>A0ABR0IKV5_9PEZI</name>
<sequence>MKSFQLSAARTIIGGVSSCGVSEIVACSAPCIFLFVLLGPAVQIKLHRPIRSPRLLEAPACPTESFGPSSETWGSYTARATQRRADQPRAWNIFSKLGNLANP</sequence>
<dbReference type="EMBL" id="JAFFHC010000001">
    <property type="protein sequence ID" value="KAK4681043.1"/>
    <property type="molecule type" value="Genomic_DNA"/>
</dbReference>
<feature type="transmembrane region" description="Helical" evidence="1">
    <location>
        <begin position="12"/>
        <end position="38"/>
    </location>
</feature>
<keyword evidence="1" id="KW-0472">Membrane</keyword>
<organism evidence="2 3">
    <name type="scientific">Podospora pseudoanserina</name>
    <dbReference type="NCBI Taxonomy" id="2609844"/>
    <lineage>
        <taxon>Eukaryota</taxon>
        <taxon>Fungi</taxon>
        <taxon>Dikarya</taxon>
        <taxon>Ascomycota</taxon>
        <taxon>Pezizomycotina</taxon>
        <taxon>Sordariomycetes</taxon>
        <taxon>Sordariomycetidae</taxon>
        <taxon>Sordariales</taxon>
        <taxon>Podosporaceae</taxon>
        <taxon>Podospora</taxon>
    </lineage>
</organism>
<gene>
    <name evidence="2" type="ORF">QC764_103935</name>
</gene>
<evidence type="ECO:0000256" key="1">
    <source>
        <dbReference type="SAM" id="Phobius"/>
    </source>
</evidence>
<accession>A0ABR0IKV5</accession>
<dbReference type="Proteomes" id="UP001323617">
    <property type="component" value="Unassembled WGS sequence"/>
</dbReference>
<keyword evidence="1" id="KW-1133">Transmembrane helix</keyword>
<dbReference type="GeneID" id="87962500"/>
<comment type="caution">
    <text evidence="2">The sequence shown here is derived from an EMBL/GenBank/DDBJ whole genome shotgun (WGS) entry which is preliminary data.</text>
</comment>
<dbReference type="RefSeq" id="XP_062804513.1">
    <property type="nucleotide sequence ID" value="XM_062941635.1"/>
</dbReference>
<proteinExistence type="predicted"/>
<reference evidence="2 3" key="1">
    <citation type="journal article" date="2023" name="bioRxiv">
        <title>High-quality genome assemblies of four members of thePodospora anserinaspecies complex.</title>
        <authorList>
            <person name="Ament-Velasquez S.L."/>
            <person name="Vogan A.A."/>
            <person name="Wallerman O."/>
            <person name="Hartmann F."/>
            <person name="Gautier V."/>
            <person name="Silar P."/>
            <person name="Giraud T."/>
            <person name="Johannesson H."/>
        </authorList>
    </citation>
    <scope>NUCLEOTIDE SEQUENCE [LARGE SCALE GENOMIC DNA]</scope>
    <source>
        <strain evidence="2 3">CBS 124.78</strain>
    </source>
</reference>
<keyword evidence="1" id="KW-0812">Transmembrane</keyword>
<evidence type="ECO:0000313" key="3">
    <source>
        <dbReference type="Proteomes" id="UP001323617"/>
    </source>
</evidence>
<protein>
    <submittedName>
        <fullName evidence="2">Uncharacterized protein</fullName>
    </submittedName>
</protein>